<sequence>MALTILTTDDSKFQRNVIKKELTALLEGREITFFEASNGLEALSLLKSEKIDLMFLDLTMPEMDGYQVLGKIQEEGIDVKVIVVSADIQPKALKRVQELGAVGFVKKPMDGKKAEPIILKSGVL</sequence>
<dbReference type="PANTHER" id="PTHR44591">
    <property type="entry name" value="STRESS RESPONSE REGULATOR PROTEIN 1"/>
    <property type="match status" value="1"/>
</dbReference>
<dbReference type="AlphaFoldDB" id="A0A3B1CGZ3"/>
<dbReference type="PANTHER" id="PTHR44591:SF24">
    <property type="entry name" value="PROTEIN-GLUTAMATE METHYLESTERASE_PROTEIN-GLUTAMINE GLUTAMINASE 1"/>
    <property type="match status" value="1"/>
</dbReference>
<dbReference type="EMBL" id="UOGC01000129">
    <property type="protein sequence ID" value="VAX21910.1"/>
    <property type="molecule type" value="Genomic_DNA"/>
</dbReference>
<keyword evidence="1" id="KW-0597">Phosphoprotein</keyword>
<evidence type="ECO:0000313" key="3">
    <source>
        <dbReference type="EMBL" id="VAX21910.1"/>
    </source>
</evidence>
<dbReference type="InterPro" id="IPR011006">
    <property type="entry name" value="CheY-like_superfamily"/>
</dbReference>
<dbReference type="Pfam" id="PF00072">
    <property type="entry name" value="Response_reg"/>
    <property type="match status" value="1"/>
</dbReference>
<proteinExistence type="predicted"/>
<dbReference type="InterPro" id="IPR001789">
    <property type="entry name" value="Sig_transdc_resp-reg_receiver"/>
</dbReference>
<dbReference type="PROSITE" id="PS50110">
    <property type="entry name" value="RESPONSE_REGULATORY"/>
    <property type="match status" value="1"/>
</dbReference>
<dbReference type="SUPFAM" id="SSF52172">
    <property type="entry name" value="CheY-like"/>
    <property type="match status" value="1"/>
</dbReference>
<gene>
    <name evidence="3" type="ORF">MNBD_NITROSPINAE01-433</name>
</gene>
<protein>
    <submittedName>
        <fullName evidence="3">Chemotaxis protein CheC -- inhibitor of MCP methylation</fullName>
    </submittedName>
</protein>
<reference evidence="3" key="1">
    <citation type="submission" date="2018-06" db="EMBL/GenBank/DDBJ databases">
        <authorList>
            <person name="Zhirakovskaya E."/>
        </authorList>
    </citation>
    <scope>NUCLEOTIDE SEQUENCE</scope>
</reference>
<accession>A0A3B1CGZ3</accession>
<evidence type="ECO:0000259" key="2">
    <source>
        <dbReference type="PROSITE" id="PS50110"/>
    </source>
</evidence>
<dbReference type="SMART" id="SM00448">
    <property type="entry name" value="REC"/>
    <property type="match status" value="1"/>
</dbReference>
<dbReference type="Gene3D" id="3.40.50.2300">
    <property type="match status" value="1"/>
</dbReference>
<feature type="domain" description="Response regulatory" evidence="2">
    <location>
        <begin position="4"/>
        <end position="122"/>
    </location>
</feature>
<name>A0A3B1CGZ3_9ZZZZ</name>
<organism evidence="3">
    <name type="scientific">hydrothermal vent metagenome</name>
    <dbReference type="NCBI Taxonomy" id="652676"/>
    <lineage>
        <taxon>unclassified sequences</taxon>
        <taxon>metagenomes</taxon>
        <taxon>ecological metagenomes</taxon>
    </lineage>
</organism>
<dbReference type="InterPro" id="IPR050595">
    <property type="entry name" value="Bact_response_regulator"/>
</dbReference>
<dbReference type="GO" id="GO:0000160">
    <property type="term" value="P:phosphorelay signal transduction system"/>
    <property type="evidence" value="ECO:0007669"/>
    <property type="project" value="InterPro"/>
</dbReference>
<evidence type="ECO:0000256" key="1">
    <source>
        <dbReference type="ARBA" id="ARBA00022553"/>
    </source>
</evidence>